<organism evidence="2 3">
    <name type="scientific">Mycena pura</name>
    <dbReference type="NCBI Taxonomy" id="153505"/>
    <lineage>
        <taxon>Eukaryota</taxon>
        <taxon>Fungi</taxon>
        <taxon>Dikarya</taxon>
        <taxon>Basidiomycota</taxon>
        <taxon>Agaricomycotina</taxon>
        <taxon>Agaricomycetes</taxon>
        <taxon>Agaricomycetidae</taxon>
        <taxon>Agaricales</taxon>
        <taxon>Marasmiineae</taxon>
        <taxon>Mycenaceae</taxon>
        <taxon>Mycena</taxon>
    </lineage>
</organism>
<sequence>MASIDMARFDRSYSGWYCSCWRAHPDTGRSAVTGARRPFPESLTFALHCTPLSVGKDLPAIVIRLDDWQWHWQVPDLAGKRQQQGQGLVETRARLVGDGCRLSDRDQIPMHSAIASVRSRTGSQQFTTKVPDAGPDGSCTESIECMQELITNSMDASMFDYERSTSVSVATLPTLRRKLVIGCQRREFNSQSSTVITVSENKSLGRRRTDPAAVASLPVLGLRQRNPNLQRPAPGHSREAPQEGTDAT</sequence>
<reference evidence="2" key="1">
    <citation type="submission" date="2023-03" db="EMBL/GenBank/DDBJ databases">
        <title>Massive genome expansion in bonnet fungi (Mycena s.s.) driven by repeated elements and novel gene families across ecological guilds.</title>
        <authorList>
            <consortium name="Lawrence Berkeley National Laboratory"/>
            <person name="Harder C.B."/>
            <person name="Miyauchi S."/>
            <person name="Viragh M."/>
            <person name="Kuo A."/>
            <person name="Thoen E."/>
            <person name="Andreopoulos B."/>
            <person name="Lu D."/>
            <person name="Skrede I."/>
            <person name="Drula E."/>
            <person name="Henrissat B."/>
            <person name="Morin E."/>
            <person name="Kohler A."/>
            <person name="Barry K."/>
            <person name="LaButti K."/>
            <person name="Morin E."/>
            <person name="Salamov A."/>
            <person name="Lipzen A."/>
            <person name="Mereny Z."/>
            <person name="Hegedus B."/>
            <person name="Baldrian P."/>
            <person name="Stursova M."/>
            <person name="Weitz H."/>
            <person name="Taylor A."/>
            <person name="Grigoriev I.V."/>
            <person name="Nagy L.G."/>
            <person name="Martin F."/>
            <person name="Kauserud H."/>
        </authorList>
    </citation>
    <scope>NUCLEOTIDE SEQUENCE</scope>
    <source>
        <strain evidence="2">9144</strain>
    </source>
</reference>
<feature type="region of interest" description="Disordered" evidence="1">
    <location>
        <begin position="118"/>
        <end position="138"/>
    </location>
</feature>
<dbReference type="EMBL" id="JARJCW010000022">
    <property type="protein sequence ID" value="KAJ7213013.1"/>
    <property type="molecule type" value="Genomic_DNA"/>
</dbReference>
<feature type="region of interest" description="Disordered" evidence="1">
    <location>
        <begin position="203"/>
        <end position="248"/>
    </location>
</feature>
<evidence type="ECO:0000313" key="3">
    <source>
        <dbReference type="Proteomes" id="UP001219525"/>
    </source>
</evidence>
<feature type="compositionally biased region" description="Polar residues" evidence="1">
    <location>
        <begin position="118"/>
        <end position="128"/>
    </location>
</feature>
<dbReference type="Proteomes" id="UP001219525">
    <property type="component" value="Unassembled WGS sequence"/>
</dbReference>
<proteinExistence type="predicted"/>
<evidence type="ECO:0000256" key="1">
    <source>
        <dbReference type="SAM" id="MobiDB-lite"/>
    </source>
</evidence>
<keyword evidence="3" id="KW-1185">Reference proteome</keyword>
<accession>A0AAD6VPQ5</accession>
<name>A0AAD6VPQ5_9AGAR</name>
<comment type="caution">
    <text evidence="2">The sequence shown here is derived from an EMBL/GenBank/DDBJ whole genome shotgun (WGS) entry which is preliminary data.</text>
</comment>
<protein>
    <submittedName>
        <fullName evidence="2">Uncharacterized protein</fullName>
    </submittedName>
</protein>
<dbReference type="AlphaFoldDB" id="A0AAD6VPQ5"/>
<gene>
    <name evidence="2" type="ORF">GGX14DRAFT_619841</name>
</gene>
<evidence type="ECO:0000313" key="2">
    <source>
        <dbReference type="EMBL" id="KAJ7213013.1"/>
    </source>
</evidence>